<comment type="caution">
    <text evidence="1">The sequence shown here is derived from an EMBL/GenBank/DDBJ whole genome shotgun (WGS) entry which is preliminary data.</text>
</comment>
<name>A0ABQ1SI73_9FLAO</name>
<protein>
    <recommendedName>
        <fullName evidence="3">DUF481 domain-containing protein</fullName>
    </recommendedName>
</protein>
<accession>A0ABQ1SI73</accession>
<keyword evidence="2" id="KW-1185">Reference proteome</keyword>
<dbReference type="EMBL" id="BMGM01000005">
    <property type="protein sequence ID" value="GGE34649.1"/>
    <property type="molecule type" value="Genomic_DNA"/>
</dbReference>
<dbReference type="Pfam" id="PF04338">
    <property type="entry name" value="DUF481"/>
    <property type="match status" value="1"/>
</dbReference>
<proteinExistence type="predicted"/>
<evidence type="ECO:0008006" key="3">
    <source>
        <dbReference type="Google" id="ProtNLM"/>
    </source>
</evidence>
<sequence>MKENVATFETDYSKNDFKIKWVEIKKIKTKTLYLVSLSSGIRYTGYLESIDDEEVGVIFKNDTLAKTEIKEIVFLRKLDQDFWSNLNASLSVGYNFTKANNLSQYSVRSNLGYRSKNWSASTSYNHIISSQQDVSKTQRLEANLVYKNYIKNKWFGLAEINWLSNTAQNINLRTLSKLGMGKYLVQTNSLYWGLQTGASFNNESFSLDGVDSSNDSAELFFGTEANLYDIGDLSFLSRVVVYPSLTESGRWRTDFNFDIKYDLPFDFYINFGLSYNYDNQPIQSGREKDYVFQTTLGWSL</sequence>
<evidence type="ECO:0000313" key="2">
    <source>
        <dbReference type="Proteomes" id="UP000599179"/>
    </source>
</evidence>
<dbReference type="Proteomes" id="UP000599179">
    <property type="component" value="Unassembled WGS sequence"/>
</dbReference>
<organism evidence="1 2">
    <name type="scientific">Psychroflexus planctonicus</name>
    <dbReference type="NCBI Taxonomy" id="1526575"/>
    <lineage>
        <taxon>Bacteria</taxon>
        <taxon>Pseudomonadati</taxon>
        <taxon>Bacteroidota</taxon>
        <taxon>Flavobacteriia</taxon>
        <taxon>Flavobacteriales</taxon>
        <taxon>Flavobacteriaceae</taxon>
        <taxon>Psychroflexus</taxon>
    </lineage>
</organism>
<gene>
    <name evidence="1" type="ORF">GCM10010832_13580</name>
</gene>
<evidence type="ECO:0000313" key="1">
    <source>
        <dbReference type="EMBL" id="GGE34649.1"/>
    </source>
</evidence>
<reference evidence="2" key="1">
    <citation type="journal article" date="2019" name="Int. J. Syst. Evol. Microbiol.">
        <title>The Global Catalogue of Microorganisms (GCM) 10K type strain sequencing project: providing services to taxonomists for standard genome sequencing and annotation.</title>
        <authorList>
            <consortium name="The Broad Institute Genomics Platform"/>
            <consortium name="The Broad Institute Genome Sequencing Center for Infectious Disease"/>
            <person name="Wu L."/>
            <person name="Ma J."/>
        </authorList>
    </citation>
    <scope>NUCLEOTIDE SEQUENCE [LARGE SCALE GENOMIC DNA]</scope>
    <source>
        <strain evidence="2">CGMCC 1.12931</strain>
    </source>
</reference>
<dbReference type="InterPro" id="IPR007433">
    <property type="entry name" value="DUF481"/>
</dbReference>